<comment type="caution">
    <text evidence="2">The sequence shown here is derived from an EMBL/GenBank/DDBJ whole genome shotgun (WGS) entry which is preliminary data.</text>
</comment>
<sequence>MDFIYLEKPARPPKAETKTGRIKCLAISNNLPQKEKEAAERERSPEMGSQPNFIPNRIMRSRANQKVGVAKP</sequence>
<organism evidence="2">
    <name type="scientific">marine sediment metagenome</name>
    <dbReference type="NCBI Taxonomy" id="412755"/>
    <lineage>
        <taxon>unclassified sequences</taxon>
        <taxon>metagenomes</taxon>
        <taxon>ecological metagenomes</taxon>
    </lineage>
</organism>
<accession>X0TT27</accession>
<feature type="compositionally biased region" description="Basic and acidic residues" evidence="1">
    <location>
        <begin position="33"/>
        <end position="45"/>
    </location>
</feature>
<gene>
    <name evidence="2" type="ORF">S01H1_24053</name>
</gene>
<evidence type="ECO:0000313" key="2">
    <source>
        <dbReference type="EMBL" id="GAF90346.1"/>
    </source>
</evidence>
<dbReference type="EMBL" id="BARS01014131">
    <property type="protein sequence ID" value="GAF90346.1"/>
    <property type="molecule type" value="Genomic_DNA"/>
</dbReference>
<feature type="non-terminal residue" evidence="2">
    <location>
        <position position="72"/>
    </location>
</feature>
<protein>
    <submittedName>
        <fullName evidence="2">Uncharacterized protein</fullName>
    </submittedName>
</protein>
<proteinExistence type="predicted"/>
<reference evidence="2" key="1">
    <citation type="journal article" date="2014" name="Front. Microbiol.">
        <title>High frequency of phylogenetically diverse reductive dehalogenase-homologous genes in deep subseafloor sedimentary metagenomes.</title>
        <authorList>
            <person name="Kawai M."/>
            <person name="Futagami T."/>
            <person name="Toyoda A."/>
            <person name="Takaki Y."/>
            <person name="Nishi S."/>
            <person name="Hori S."/>
            <person name="Arai W."/>
            <person name="Tsubouchi T."/>
            <person name="Morono Y."/>
            <person name="Uchiyama I."/>
            <person name="Ito T."/>
            <person name="Fujiyama A."/>
            <person name="Inagaki F."/>
            <person name="Takami H."/>
        </authorList>
    </citation>
    <scope>NUCLEOTIDE SEQUENCE</scope>
    <source>
        <strain evidence="2">Expedition CK06-06</strain>
    </source>
</reference>
<feature type="region of interest" description="Disordered" evidence="1">
    <location>
        <begin position="30"/>
        <end position="72"/>
    </location>
</feature>
<dbReference type="AlphaFoldDB" id="X0TT27"/>
<name>X0TT27_9ZZZZ</name>
<evidence type="ECO:0000256" key="1">
    <source>
        <dbReference type="SAM" id="MobiDB-lite"/>
    </source>
</evidence>